<dbReference type="PANTHER" id="PTHR35561">
    <property type="entry name" value="RNA 2',3'-CYCLIC PHOSPHODIESTERASE"/>
    <property type="match status" value="1"/>
</dbReference>
<reference evidence="4 5" key="1">
    <citation type="journal article" date="2016" name="Nat. Commun.">
        <title>Thousands of microbial genomes shed light on interconnected biogeochemical processes in an aquifer system.</title>
        <authorList>
            <person name="Anantharaman K."/>
            <person name="Brown C.T."/>
            <person name="Hug L.A."/>
            <person name="Sharon I."/>
            <person name="Castelle C.J."/>
            <person name="Probst A.J."/>
            <person name="Thomas B.C."/>
            <person name="Singh A."/>
            <person name="Wilkins M.J."/>
            <person name="Karaoz U."/>
            <person name="Brodie E.L."/>
            <person name="Williams K.H."/>
            <person name="Hubbard S.S."/>
            <person name="Banfield J.F."/>
        </authorList>
    </citation>
    <scope>NUCLEOTIDE SEQUENCE [LARGE SCALE GENOMIC DNA]</scope>
</reference>
<dbReference type="HAMAP" id="MF_01940">
    <property type="entry name" value="RNA_CPDase"/>
    <property type="match status" value="1"/>
</dbReference>
<dbReference type="Gene3D" id="3.90.1140.10">
    <property type="entry name" value="Cyclic phosphodiesterase"/>
    <property type="match status" value="1"/>
</dbReference>
<keyword evidence="4" id="KW-0436">Ligase</keyword>
<comment type="caution">
    <text evidence="2">Lacks conserved residue(s) required for the propagation of feature annotation.</text>
</comment>
<evidence type="ECO:0000256" key="1">
    <source>
        <dbReference type="ARBA" id="ARBA00022801"/>
    </source>
</evidence>
<dbReference type="EMBL" id="MHOR01000020">
    <property type="protein sequence ID" value="OGZ66965.1"/>
    <property type="molecule type" value="Genomic_DNA"/>
</dbReference>
<feature type="domain" description="Phosphoesterase HXTX" evidence="3">
    <location>
        <begin position="38"/>
        <end position="106"/>
    </location>
</feature>
<feature type="short sequence motif" description="HXTX 1" evidence="2">
    <location>
        <begin position="66"/>
        <end position="69"/>
    </location>
</feature>
<evidence type="ECO:0000256" key="2">
    <source>
        <dbReference type="HAMAP-Rule" id="MF_01940"/>
    </source>
</evidence>
<dbReference type="AlphaFoldDB" id="A0A1G2HWW0"/>
<keyword evidence="1 2" id="KW-0378">Hydrolase</keyword>
<dbReference type="EC" id="3.1.4.58" evidence="2"/>
<dbReference type="InterPro" id="IPR014051">
    <property type="entry name" value="Phosphoesterase_HXTX"/>
</dbReference>
<accession>A0A1G2HWW0</accession>
<dbReference type="InterPro" id="IPR009097">
    <property type="entry name" value="Cyclic_Pdiesterase"/>
</dbReference>
<dbReference type="PANTHER" id="PTHR35561:SF1">
    <property type="entry name" value="RNA 2',3'-CYCLIC PHOSPHODIESTERASE"/>
    <property type="match status" value="1"/>
</dbReference>
<dbReference type="STRING" id="1802205.A3C58_00785"/>
<protein>
    <recommendedName>
        <fullName evidence="2">RNA 2',3'-cyclic phosphodiesterase</fullName>
        <shortName evidence="2">RNA 2',3'-CPDase</shortName>
        <ecNumber evidence="2">3.1.4.58</ecNumber>
    </recommendedName>
</protein>
<dbReference type="Pfam" id="PF02834">
    <property type="entry name" value="LigT_PEase"/>
    <property type="match status" value="1"/>
</dbReference>
<name>A0A1G2HWW0_9BACT</name>
<dbReference type="GO" id="GO:0016874">
    <property type="term" value="F:ligase activity"/>
    <property type="evidence" value="ECO:0007669"/>
    <property type="project" value="UniProtKB-KW"/>
</dbReference>
<sequence>MLIVSQPKTYVNSEIEGVFWYYTLMQKRHRIFIAINLPHEVKKFLSGFQKKFNGIPAKWTPKDNLHITLLFLGDLTDEELGQACVEIKEVVKNHTSFNIELNKIMYGPDNKIPFDTTQGKPPRMIWASGEKNKEVSQLKNNLEDALLEKINFKPDNKLFSPHVILARISTFLWRQIEPEERPEVSENINISFTVETIEVMESVLKRGKPEYLIIESYNLK</sequence>
<dbReference type="NCBIfam" id="TIGR02258">
    <property type="entry name" value="2_5_ligase"/>
    <property type="match status" value="1"/>
</dbReference>
<dbReference type="InterPro" id="IPR004175">
    <property type="entry name" value="RNA_CPDase"/>
</dbReference>
<gene>
    <name evidence="4" type="ORF">A3C58_00785</name>
</gene>
<comment type="catalytic activity">
    <reaction evidence="2">
        <text>a 3'-end 2',3'-cyclophospho-ribonucleotide-RNA + H2O = a 3'-end 2'-phospho-ribonucleotide-RNA + H(+)</text>
        <dbReference type="Rhea" id="RHEA:11828"/>
        <dbReference type="Rhea" id="RHEA-COMP:10464"/>
        <dbReference type="Rhea" id="RHEA-COMP:17353"/>
        <dbReference type="ChEBI" id="CHEBI:15377"/>
        <dbReference type="ChEBI" id="CHEBI:15378"/>
        <dbReference type="ChEBI" id="CHEBI:83064"/>
        <dbReference type="ChEBI" id="CHEBI:173113"/>
        <dbReference type="EC" id="3.1.4.58"/>
    </reaction>
</comment>
<feature type="active site" description="Proton acceptor" evidence="2">
    <location>
        <position position="162"/>
    </location>
</feature>
<proteinExistence type="inferred from homology"/>
<organism evidence="4 5">
    <name type="scientific">Candidatus Staskawiczbacteria bacterium RIFCSPHIGHO2_02_FULL_34_10</name>
    <dbReference type="NCBI Taxonomy" id="1802205"/>
    <lineage>
        <taxon>Bacteria</taxon>
        <taxon>Candidatus Staskawicziibacteriota</taxon>
    </lineage>
</organism>
<dbReference type="GO" id="GO:0008664">
    <property type="term" value="F:RNA 2',3'-cyclic 3'-phosphodiesterase activity"/>
    <property type="evidence" value="ECO:0007669"/>
    <property type="project" value="UniProtKB-EC"/>
</dbReference>
<comment type="caution">
    <text evidence="4">The sequence shown here is derived from an EMBL/GenBank/DDBJ whole genome shotgun (WGS) entry which is preliminary data.</text>
</comment>
<evidence type="ECO:0000313" key="4">
    <source>
        <dbReference type="EMBL" id="OGZ66965.1"/>
    </source>
</evidence>
<dbReference type="SUPFAM" id="SSF55144">
    <property type="entry name" value="LigT-like"/>
    <property type="match status" value="1"/>
</dbReference>
<evidence type="ECO:0000259" key="3">
    <source>
        <dbReference type="Pfam" id="PF02834"/>
    </source>
</evidence>
<evidence type="ECO:0000313" key="5">
    <source>
        <dbReference type="Proteomes" id="UP000178380"/>
    </source>
</evidence>
<dbReference type="Proteomes" id="UP000178380">
    <property type="component" value="Unassembled WGS sequence"/>
</dbReference>
<comment type="function">
    <text evidence="2">Hydrolyzes RNA 2',3'-cyclic phosphodiester to an RNA 2'-phosphomonoester.</text>
</comment>
<dbReference type="GO" id="GO:0004113">
    <property type="term" value="F:2',3'-cyclic-nucleotide 3'-phosphodiesterase activity"/>
    <property type="evidence" value="ECO:0007669"/>
    <property type="project" value="InterPro"/>
</dbReference>
<comment type="similarity">
    <text evidence="2">Belongs to the 2H phosphoesterase superfamily. ThpR family.</text>
</comment>
<feature type="active site" description="Proton donor" evidence="2">
    <location>
        <position position="66"/>
    </location>
</feature>